<sequence>MMMRLGLACITLLFPVLGLTCESVNREQCKQRFEALVNYRTEAITNAFGDLLGTLPTELDVKFVGSKELKDSDGKETYDADHHALVFPRRLLSAKVPNPIRAAAYYWPFYENEQYRNAFPVVETIDQLIWTAFLQEAAKRRGLSWPHKDCNSSDLGERLPCEMLVEGINEHLKEVRTPIFNANRLDMIWPEDFAGFRRGLWNKGDQLYLDVQRYGGILLIGPLIDQFGVPRALAYIAQTPFHVEDNNMRLSAQRYQERARKVLD</sequence>
<dbReference type="RefSeq" id="WP_161810708.1">
    <property type="nucleotide sequence ID" value="NZ_BLJN01000001.1"/>
</dbReference>
<reference evidence="2" key="1">
    <citation type="submission" date="2020-01" db="EMBL/GenBank/DDBJ databases">
        <title>'Steroidobacter agaridevorans' sp. nov., agar-degrading bacteria isolated from rhizosphere soils.</title>
        <authorList>
            <person name="Ikenaga M."/>
            <person name="Kataoka M."/>
            <person name="Murouchi A."/>
            <person name="Katsuragi S."/>
            <person name="Sakai M."/>
        </authorList>
    </citation>
    <scope>NUCLEOTIDE SEQUENCE [LARGE SCALE GENOMIC DNA]</scope>
    <source>
        <strain evidence="2">YU21-B</strain>
    </source>
</reference>
<accession>A0A829Y6I3</accession>
<dbReference type="Proteomes" id="UP000445000">
    <property type="component" value="Unassembled WGS sequence"/>
</dbReference>
<proteinExistence type="predicted"/>
<keyword evidence="2" id="KW-1185">Reference proteome</keyword>
<evidence type="ECO:0000313" key="1">
    <source>
        <dbReference type="EMBL" id="GFE78864.1"/>
    </source>
</evidence>
<comment type="caution">
    <text evidence="1">The sequence shown here is derived from an EMBL/GenBank/DDBJ whole genome shotgun (WGS) entry which is preliminary data.</text>
</comment>
<dbReference type="EMBL" id="BLJN01000001">
    <property type="protein sequence ID" value="GFE78864.1"/>
    <property type="molecule type" value="Genomic_DNA"/>
</dbReference>
<name>A0A829Y6I3_9GAMM</name>
<evidence type="ECO:0000313" key="2">
    <source>
        <dbReference type="Proteomes" id="UP000445000"/>
    </source>
</evidence>
<organism evidence="1 2">
    <name type="scientific">Steroidobacter agaridevorans</name>
    <dbReference type="NCBI Taxonomy" id="2695856"/>
    <lineage>
        <taxon>Bacteria</taxon>
        <taxon>Pseudomonadati</taxon>
        <taxon>Pseudomonadota</taxon>
        <taxon>Gammaproteobacteria</taxon>
        <taxon>Steroidobacterales</taxon>
        <taxon>Steroidobacteraceae</taxon>
        <taxon>Steroidobacter</taxon>
    </lineage>
</organism>
<protein>
    <submittedName>
        <fullName evidence="1">Uncharacterized protein</fullName>
    </submittedName>
</protein>
<dbReference type="AlphaFoldDB" id="A0A829Y6I3"/>
<gene>
    <name evidence="1" type="ORF">GCM10011487_08640</name>
</gene>